<dbReference type="GO" id="GO:0003677">
    <property type="term" value="F:DNA binding"/>
    <property type="evidence" value="ECO:0007669"/>
    <property type="project" value="InterPro"/>
</dbReference>
<evidence type="ECO:0000259" key="1">
    <source>
        <dbReference type="PROSITE" id="PS51736"/>
    </source>
</evidence>
<dbReference type="RefSeq" id="WP_160129240.1">
    <property type="nucleotide sequence ID" value="NZ_CP019288.1"/>
</dbReference>
<dbReference type="Gene3D" id="3.90.1750.20">
    <property type="entry name" value="Putative Large Serine Recombinase, Chain B, Domain 2"/>
    <property type="match status" value="1"/>
</dbReference>
<evidence type="ECO:0000313" key="4">
    <source>
        <dbReference type="Proteomes" id="UP000464657"/>
    </source>
</evidence>
<dbReference type="AlphaFoldDB" id="A0A7L4ZIS5"/>
<dbReference type="SUPFAM" id="SSF53041">
    <property type="entry name" value="Resolvase-like"/>
    <property type="match status" value="1"/>
</dbReference>
<dbReference type="InterPro" id="IPR011109">
    <property type="entry name" value="DNA_bind_recombinase_dom"/>
</dbReference>
<dbReference type="PROSITE" id="PS51736">
    <property type="entry name" value="RECOMBINASES_3"/>
    <property type="match status" value="1"/>
</dbReference>
<dbReference type="Pfam" id="PF00239">
    <property type="entry name" value="Resolvase"/>
    <property type="match status" value="1"/>
</dbReference>
<accession>A0A7L4ZIS5</accession>
<dbReference type="InterPro" id="IPR038109">
    <property type="entry name" value="DNA_bind_recomb_sf"/>
</dbReference>
<dbReference type="OrthoDB" id="9815006at2"/>
<gene>
    <name evidence="3" type="ORF">IMCC3317_19050</name>
</gene>
<dbReference type="SMART" id="SM00857">
    <property type="entry name" value="Resolvase"/>
    <property type="match status" value="1"/>
</dbReference>
<evidence type="ECO:0000313" key="3">
    <source>
        <dbReference type="EMBL" id="QHI36542.1"/>
    </source>
</evidence>
<dbReference type="Pfam" id="PF07508">
    <property type="entry name" value="Recombinase"/>
    <property type="match status" value="1"/>
</dbReference>
<dbReference type="GO" id="GO:0000150">
    <property type="term" value="F:DNA strand exchange activity"/>
    <property type="evidence" value="ECO:0007669"/>
    <property type="project" value="InterPro"/>
</dbReference>
<name>A0A7L4ZIS5_9FLAO</name>
<protein>
    <submittedName>
        <fullName evidence="3">Uncharacterized protein</fullName>
    </submittedName>
</protein>
<dbReference type="EMBL" id="CP019288">
    <property type="protein sequence ID" value="QHI36542.1"/>
    <property type="molecule type" value="Genomic_DNA"/>
</dbReference>
<dbReference type="InterPro" id="IPR006119">
    <property type="entry name" value="Resolv_N"/>
</dbReference>
<evidence type="ECO:0000259" key="2">
    <source>
        <dbReference type="PROSITE" id="PS51737"/>
    </source>
</evidence>
<dbReference type="InterPro" id="IPR036162">
    <property type="entry name" value="Resolvase-like_N_sf"/>
</dbReference>
<dbReference type="KEGG" id="kan:IMCC3317_19050"/>
<dbReference type="PANTHER" id="PTHR30461:SF23">
    <property type="entry name" value="DNA RECOMBINASE-RELATED"/>
    <property type="match status" value="1"/>
</dbReference>
<dbReference type="InterPro" id="IPR050639">
    <property type="entry name" value="SSR_resolvase"/>
</dbReference>
<dbReference type="PANTHER" id="PTHR30461">
    <property type="entry name" value="DNA-INVERTASE FROM LAMBDOID PROPHAGE"/>
    <property type="match status" value="1"/>
</dbReference>
<dbReference type="Gene3D" id="3.40.50.1390">
    <property type="entry name" value="Resolvase, N-terminal catalytic domain"/>
    <property type="match status" value="1"/>
</dbReference>
<organism evidence="3 4">
    <name type="scientific">Kordia antarctica</name>
    <dbReference type="NCBI Taxonomy" id="1218801"/>
    <lineage>
        <taxon>Bacteria</taxon>
        <taxon>Pseudomonadati</taxon>
        <taxon>Bacteroidota</taxon>
        <taxon>Flavobacteriia</taxon>
        <taxon>Flavobacteriales</taxon>
        <taxon>Flavobacteriaceae</taxon>
        <taxon>Kordia</taxon>
    </lineage>
</organism>
<keyword evidence="4" id="KW-1185">Reference proteome</keyword>
<dbReference type="CDD" id="cd00338">
    <property type="entry name" value="Ser_Recombinase"/>
    <property type="match status" value="1"/>
</dbReference>
<proteinExistence type="predicted"/>
<feature type="domain" description="Recombinase" evidence="2">
    <location>
        <begin position="176"/>
        <end position="282"/>
    </location>
</feature>
<feature type="domain" description="Resolvase/invertase-type recombinase catalytic" evidence="1">
    <location>
        <begin position="23"/>
        <end position="169"/>
    </location>
</feature>
<dbReference type="Proteomes" id="UP000464657">
    <property type="component" value="Chromosome"/>
</dbReference>
<dbReference type="PROSITE" id="PS51737">
    <property type="entry name" value="RECOMBINASE_DNA_BIND"/>
    <property type="match status" value="1"/>
</dbReference>
<sequence length="531" mass="61238">MGNLTQFQSFAKKSNKSAITNNKAVIYTRVSGSKQKDNTSLESQNEYCTAYAKRAKLDISGYFGGTYESAKTDDRKQFQKMLSFVRQKKIATIIVYSIDRFSRAGASAITTVEKLQKKGINVISVTQPMDTKTSTGTFFQNLNLLFSKYDNDQRRDKTVTGMKQRLLQGFYIGNAPLGYKNARDEQNRPILIHNEKTKLVRKAFEWKANENISNVEILKRLKNYGLKLYAPRLTDMFRNPVYCGLIANSLLDGQVVQGNHKPIVSKGLFLKVNNINEKNGGGFKHTKHNIHLPMKGFIKCDRCEKPITGYTEKIYKINYYRCNAKGCSGYSRADKLNEKFKNLLSTLEVAKKFIAPLKCQLNYVFEYHNESNKDVTEQLKYNLNAIKEKLEKVEERFVYGEINMELYTKFSKKLKLEQEAIEKEIKNNSIEKSKFNLYMDNSIKLVSNLHKTWELSNYVNKQKLQDLLFPHGIRYSREKDSYLSLELNPVLSLISSLSEVLNPKENEEITGKHNKFAYVSLGENLAKVFWF</sequence>
<reference evidence="3 4" key="1">
    <citation type="journal article" date="2013" name="Int. J. Syst. Evol. Microbiol.">
        <title>Kordia antarctica sp. nov., isolated from Antarctic seawater.</title>
        <authorList>
            <person name="Baek K."/>
            <person name="Choi A."/>
            <person name="Kang I."/>
            <person name="Lee K."/>
            <person name="Cho J.C."/>
        </authorList>
    </citation>
    <scope>NUCLEOTIDE SEQUENCE [LARGE SCALE GENOMIC DNA]</scope>
    <source>
        <strain evidence="3 4">IMCC3317</strain>
    </source>
</reference>